<protein>
    <submittedName>
        <fullName evidence="1">Uncharacterized protein</fullName>
    </submittedName>
</protein>
<sequence length="286" mass="32170">MNLKQLIYKRLVHAKDIGELLAKYAGRPAVFDTEAPDDKQDGWEGKTQYPRLNIVLDMQANEERSSVGSLTITIYTERTSMVILEIESLVKTCFRDLLISPEDGGPYSFAWARTDPFSIEGTNVIGQDVTFDIMEYSAQETTDPDPIVALSRYIKKLYPDSIVLGVDPVGEFAEASVTPIFYSRLVTMDKASGHNMNIVAWMDCRMAVHLLCPDKAMNLKMLAAVMQKISVDEKIILLDNSPMNISEVQIDKQADYLKQGQLYVTGRFGVLKYKEKPHAIESIITM</sequence>
<reference evidence="1" key="1">
    <citation type="submission" date="2022-11" db="EMBL/GenBank/DDBJ databases">
        <title>Temperate bacteriophages infecting mucin-degrading bacterium Ruminococcus gnavus from the human gut.</title>
        <authorList>
            <person name="Buttimer C."/>
        </authorList>
    </citation>
    <scope>NUCLEOTIDE SEQUENCE</scope>
    <source>
        <strain evidence="1">CCUG 49994</strain>
    </source>
</reference>
<dbReference type="EMBL" id="JAPRAY010000002">
    <property type="protein sequence ID" value="MCZ0666237.1"/>
    <property type="molecule type" value="Genomic_DNA"/>
</dbReference>
<comment type="caution">
    <text evidence="1">The sequence shown here is derived from an EMBL/GenBank/DDBJ whole genome shotgun (WGS) entry which is preliminary data.</text>
</comment>
<dbReference type="RefSeq" id="WP_268803260.1">
    <property type="nucleotide sequence ID" value="NZ_JAPRAY010000002.1"/>
</dbReference>
<gene>
    <name evidence="1" type="ORF">OZZ17_01605</name>
</gene>
<dbReference type="Proteomes" id="UP001079535">
    <property type="component" value="Unassembled WGS sequence"/>
</dbReference>
<accession>A0A9Q4EZ75</accession>
<name>A0A9Q4EZ75_MEDGN</name>
<dbReference type="AlphaFoldDB" id="A0A9Q4EZ75"/>
<evidence type="ECO:0000313" key="1">
    <source>
        <dbReference type="EMBL" id="MCZ0666237.1"/>
    </source>
</evidence>
<evidence type="ECO:0000313" key="2">
    <source>
        <dbReference type="Proteomes" id="UP001079535"/>
    </source>
</evidence>
<proteinExistence type="predicted"/>
<organism evidence="1 2">
    <name type="scientific">Mediterraneibacter gnavus</name>
    <name type="common">Ruminococcus gnavus</name>
    <dbReference type="NCBI Taxonomy" id="33038"/>
    <lineage>
        <taxon>Bacteria</taxon>
        <taxon>Bacillati</taxon>
        <taxon>Bacillota</taxon>
        <taxon>Clostridia</taxon>
        <taxon>Lachnospirales</taxon>
        <taxon>Lachnospiraceae</taxon>
        <taxon>Mediterraneibacter</taxon>
    </lineage>
</organism>